<dbReference type="Pfam" id="PF17818">
    <property type="entry name" value="KCT2"/>
    <property type="match status" value="1"/>
</dbReference>
<feature type="transmembrane region" description="Helical" evidence="2">
    <location>
        <begin position="226"/>
        <end position="244"/>
    </location>
</feature>
<gene>
    <name evidence="4" type="primary">LOC107125986</name>
</gene>
<evidence type="ECO:0000313" key="4">
    <source>
        <dbReference type="RefSeq" id="XP_015284961.1"/>
    </source>
</evidence>
<protein>
    <submittedName>
        <fullName evidence="4">Keratinocyte-associated transmembrane protein 2</fullName>
    </submittedName>
</protein>
<reference evidence="4" key="1">
    <citation type="submission" date="2025-08" db="UniProtKB">
        <authorList>
            <consortium name="RefSeq"/>
        </authorList>
    </citation>
    <scope>IDENTIFICATION</scope>
</reference>
<dbReference type="PANTHER" id="PTHR16502:SF0">
    <property type="entry name" value="KERATINOCYTE-ASSOCIATED TRANSMEMBRANE PROTEIN 2"/>
    <property type="match status" value="1"/>
</dbReference>
<keyword evidence="2" id="KW-1133">Transmembrane helix</keyword>
<proteinExistence type="predicted"/>
<evidence type="ECO:0000256" key="2">
    <source>
        <dbReference type="SAM" id="Phobius"/>
    </source>
</evidence>
<dbReference type="PANTHER" id="PTHR16502">
    <property type="entry name" value="KERATINOCYTE-ASSOCIATED TRANSMEMBRANE PROTEIN 2"/>
    <property type="match status" value="1"/>
</dbReference>
<feature type="compositionally biased region" description="Polar residues" evidence="1">
    <location>
        <begin position="131"/>
        <end position="142"/>
    </location>
</feature>
<dbReference type="InterPro" id="IPR037645">
    <property type="entry name" value="KCT2"/>
</dbReference>
<keyword evidence="2 4" id="KW-0812">Transmembrane</keyword>
<feature type="region of interest" description="Disordered" evidence="1">
    <location>
        <begin position="128"/>
        <end position="154"/>
    </location>
</feature>
<dbReference type="Proteomes" id="UP000694871">
    <property type="component" value="Unplaced"/>
</dbReference>
<evidence type="ECO:0000313" key="3">
    <source>
        <dbReference type="Proteomes" id="UP000694871"/>
    </source>
</evidence>
<dbReference type="RefSeq" id="XP_015284961.1">
    <property type="nucleotide sequence ID" value="XM_015429475.1"/>
</dbReference>
<feature type="region of interest" description="Disordered" evidence="1">
    <location>
        <begin position="174"/>
        <end position="206"/>
    </location>
</feature>
<sequence>MAGVGRRGHVFSRCCLSANMAAAAGRKIRGGVAGPAPPLSTRRISLSLFLFCVLLDVALPAWGQEANDTALESETSQEETDLLLSTISPPIISTVSQISAKDSTKGEMLSPTLEVGPSVVPVLTVAEDKSATSPTPMSVSLESNSDIGEDTDDDNDIVEDLLTSSLSTAKEIIDLGDSQEDDNQIEETLDSQDEEEQWASTRSYGNKPFADEMKDSISGLEDDSHFFFHLVVVAFLVAVVYITYHNKRKIILLVQGRRWRDGLCSRTVGYHRLDQNVNEAMPSLKITNDYVF</sequence>
<keyword evidence="2" id="KW-0472">Membrane</keyword>
<accession>A0ABM1LG74</accession>
<dbReference type="GeneID" id="107125986"/>
<feature type="compositionally biased region" description="Acidic residues" evidence="1">
    <location>
        <begin position="177"/>
        <end position="197"/>
    </location>
</feature>
<keyword evidence="3" id="KW-1185">Reference proteome</keyword>
<organism evidence="3 4">
    <name type="scientific">Gekko japonicus</name>
    <name type="common">Schlegel's Japanese gecko</name>
    <dbReference type="NCBI Taxonomy" id="146911"/>
    <lineage>
        <taxon>Eukaryota</taxon>
        <taxon>Metazoa</taxon>
        <taxon>Chordata</taxon>
        <taxon>Craniata</taxon>
        <taxon>Vertebrata</taxon>
        <taxon>Euteleostomi</taxon>
        <taxon>Lepidosauria</taxon>
        <taxon>Squamata</taxon>
        <taxon>Bifurcata</taxon>
        <taxon>Gekkota</taxon>
        <taxon>Gekkonidae</taxon>
        <taxon>Gekkoninae</taxon>
        <taxon>Gekko</taxon>
    </lineage>
</organism>
<name>A0ABM1LG74_GEKJA</name>
<evidence type="ECO:0000256" key="1">
    <source>
        <dbReference type="SAM" id="MobiDB-lite"/>
    </source>
</evidence>